<feature type="compositionally biased region" description="Low complexity" evidence="1">
    <location>
        <begin position="197"/>
        <end position="214"/>
    </location>
</feature>
<sequence length="480" mass="52522">MKQIELTLWYDHILARQRDQKPGVEFVLPHESVEIDEVDTVSGDEELEYDNAALQLVQEDDKPGPPFPLEQLLQGAIPFSDHLIDPELLPTSNTTQSPAKNEPTSQSQAPKGPEPAPYIPTSAFSPSRLPQDTLAQGPGCDIITVATNHLSQDSGHTSVEPPQQGFRGCVPDLRISTDAPHVILSKSAAATPLSSLLSSVSSSPERPESPVAPSVNGRHTRKPGRPQKHPVGSDLQQRKRERKRRVPESETTESSAVAKRSRPGPGQRVSRPCAKKNSGAISNDSDLEESKLIKLGFQYDDSGSRFVSLECYASESLLQALPKALKTPWKKMASAIAWTILDSRAQSSQGSSTLSPSQNLESDVPPLIVDWACEFNAFTSQRSSSPLIVNGELLQDDDHVLPVIEFVKRKSSLFAENKGIELDGTQFWLRFDGGLLHLLWAMSIWGCYLATLSPSPDPPFELTRCIQGITELGKTMTKKS</sequence>
<feature type="region of interest" description="Disordered" evidence="1">
    <location>
        <begin position="83"/>
        <end position="138"/>
    </location>
</feature>
<feature type="region of interest" description="Disordered" evidence="1">
    <location>
        <begin position="152"/>
        <end position="172"/>
    </location>
</feature>
<feature type="compositionally biased region" description="Polar residues" evidence="1">
    <location>
        <begin position="90"/>
        <end position="109"/>
    </location>
</feature>
<keyword evidence="3" id="KW-1185">Reference proteome</keyword>
<accession>A0ABR1JEH2</accession>
<comment type="caution">
    <text evidence="2">The sequence shown here is derived from an EMBL/GenBank/DDBJ whole genome shotgun (WGS) entry which is preliminary data.</text>
</comment>
<feature type="region of interest" description="Disordered" evidence="1">
    <location>
        <begin position="197"/>
        <end position="284"/>
    </location>
</feature>
<evidence type="ECO:0000256" key="1">
    <source>
        <dbReference type="SAM" id="MobiDB-lite"/>
    </source>
</evidence>
<name>A0ABR1JEH2_9AGAR</name>
<feature type="compositionally biased region" description="Basic residues" evidence="1">
    <location>
        <begin position="218"/>
        <end position="228"/>
    </location>
</feature>
<dbReference type="Proteomes" id="UP001498398">
    <property type="component" value="Unassembled WGS sequence"/>
</dbReference>
<gene>
    <name evidence="2" type="ORF">VKT23_010720</name>
</gene>
<evidence type="ECO:0000313" key="2">
    <source>
        <dbReference type="EMBL" id="KAK7456471.1"/>
    </source>
</evidence>
<evidence type="ECO:0000313" key="3">
    <source>
        <dbReference type="Proteomes" id="UP001498398"/>
    </source>
</evidence>
<dbReference type="EMBL" id="JBANRG010000021">
    <property type="protein sequence ID" value="KAK7456471.1"/>
    <property type="molecule type" value="Genomic_DNA"/>
</dbReference>
<proteinExistence type="predicted"/>
<organism evidence="2 3">
    <name type="scientific">Marasmiellus scandens</name>
    <dbReference type="NCBI Taxonomy" id="2682957"/>
    <lineage>
        <taxon>Eukaryota</taxon>
        <taxon>Fungi</taxon>
        <taxon>Dikarya</taxon>
        <taxon>Basidiomycota</taxon>
        <taxon>Agaricomycotina</taxon>
        <taxon>Agaricomycetes</taxon>
        <taxon>Agaricomycetidae</taxon>
        <taxon>Agaricales</taxon>
        <taxon>Marasmiineae</taxon>
        <taxon>Omphalotaceae</taxon>
        <taxon>Marasmiellus</taxon>
    </lineage>
</organism>
<feature type="compositionally biased region" description="Polar residues" evidence="1">
    <location>
        <begin position="122"/>
        <end position="134"/>
    </location>
</feature>
<protein>
    <submittedName>
        <fullName evidence="2">Uncharacterized protein</fullName>
    </submittedName>
</protein>
<feature type="compositionally biased region" description="Polar residues" evidence="1">
    <location>
        <begin position="152"/>
        <end position="161"/>
    </location>
</feature>
<reference evidence="2 3" key="1">
    <citation type="submission" date="2024-01" db="EMBL/GenBank/DDBJ databases">
        <title>A draft genome for the cacao thread blight pathogen Marasmiellus scandens.</title>
        <authorList>
            <person name="Baruah I.K."/>
            <person name="Leung J."/>
            <person name="Bukari Y."/>
            <person name="Amoako-Attah I."/>
            <person name="Meinhardt L.W."/>
            <person name="Bailey B.A."/>
            <person name="Cohen S.P."/>
        </authorList>
    </citation>
    <scope>NUCLEOTIDE SEQUENCE [LARGE SCALE GENOMIC DNA]</scope>
    <source>
        <strain evidence="2 3">GH-19</strain>
    </source>
</reference>